<accession>A0ABV1SN44</accession>
<organism evidence="1 2">
    <name type="scientific">Streptomyces violaceorubidus</name>
    <dbReference type="NCBI Taxonomy" id="284042"/>
    <lineage>
        <taxon>Bacteria</taxon>
        <taxon>Bacillati</taxon>
        <taxon>Actinomycetota</taxon>
        <taxon>Actinomycetes</taxon>
        <taxon>Kitasatosporales</taxon>
        <taxon>Streptomycetaceae</taxon>
        <taxon>Streptomyces</taxon>
    </lineage>
</organism>
<keyword evidence="2" id="KW-1185">Reference proteome</keyword>
<reference evidence="1 2" key="1">
    <citation type="submission" date="2024-06" db="EMBL/GenBank/DDBJ databases">
        <title>The Natural Products Discovery Center: Release of the First 8490 Sequenced Strains for Exploring Actinobacteria Biosynthetic Diversity.</title>
        <authorList>
            <person name="Kalkreuter E."/>
            <person name="Kautsar S.A."/>
            <person name="Yang D."/>
            <person name="Bader C.D."/>
            <person name="Teijaro C.N."/>
            <person name="Fluegel L."/>
            <person name="Davis C.M."/>
            <person name="Simpson J.R."/>
            <person name="Lauterbach L."/>
            <person name="Steele A.D."/>
            <person name="Gui C."/>
            <person name="Meng S."/>
            <person name="Li G."/>
            <person name="Viehrig K."/>
            <person name="Ye F."/>
            <person name="Su P."/>
            <person name="Kiefer A.F."/>
            <person name="Nichols A."/>
            <person name="Cepeda A.J."/>
            <person name="Yan W."/>
            <person name="Fan B."/>
            <person name="Jiang Y."/>
            <person name="Adhikari A."/>
            <person name="Zheng C.-J."/>
            <person name="Schuster L."/>
            <person name="Cowan T.M."/>
            <person name="Smanski M.J."/>
            <person name="Chevrette M.G."/>
            <person name="De Carvalho L.P.S."/>
            <person name="Shen B."/>
        </authorList>
    </citation>
    <scope>NUCLEOTIDE SEQUENCE [LARGE SCALE GENOMIC DNA]</scope>
    <source>
        <strain evidence="1 2">NPDC001615</strain>
    </source>
</reference>
<proteinExistence type="predicted"/>
<dbReference type="SUPFAM" id="SSF50475">
    <property type="entry name" value="FMN-binding split barrel"/>
    <property type="match status" value="1"/>
</dbReference>
<dbReference type="RefSeq" id="WP_352145352.1">
    <property type="nucleotide sequence ID" value="NZ_JBEOZY010000001.1"/>
</dbReference>
<dbReference type="Pfam" id="PF12900">
    <property type="entry name" value="Pyridox_ox_2"/>
    <property type="match status" value="1"/>
</dbReference>
<comment type="caution">
    <text evidence="1">The sequence shown here is derived from an EMBL/GenBank/DDBJ whole genome shotgun (WGS) entry which is preliminary data.</text>
</comment>
<protein>
    <submittedName>
        <fullName evidence="1">Pyridoxamine 5'-phosphate oxidase family protein</fullName>
    </submittedName>
</protein>
<dbReference type="Gene3D" id="2.30.110.10">
    <property type="entry name" value="Electron Transport, Fmn-binding Protein, Chain A"/>
    <property type="match status" value="1"/>
</dbReference>
<dbReference type="EMBL" id="JBEOZY010000001">
    <property type="protein sequence ID" value="MER6163149.1"/>
    <property type="molecule type" value="Genomic_DNA"/>
</dbReference>
<name>A0ABV1SN44_9ACTN</name>
<dbReference type="InterPro" id="IPR012349">
    <property type="entry name" value="Split_barrel_FMN-bd"/>
</dbReference>
<evidence type="ECO:0000313" key="2">
    <source>
        <dbReference type="Proteomes" id="UP001496720"/>
    </source>
</evidence>
<sequence>MPGPANDPAVCALNYVVSEGTIAFRTAPGVATAAAVDSEVAFEVDHIDDSTSQGWSVLVVGRCRTVTDPEEVRRLTASAHTEPWAGGRRTM</sequence>
<dbReference type="Proteomes" id="UP001496720">
    <property type="component" value="Unassembled WGS sequence"/>
</dbReference>
<dbReference type="InterPro" id="IPR024747">
    <property type="entry name" value="Pyridox_Oxase-rel"/>
</dbReference>
<evidence type="ECO:0000313" key="1">
    <source>
        <dbReference type="EMBL" id="MER6163149.1"/>
    </source>
</evidence>
<gene>
    <name evidence="1" type="ORF">ABT188_00885</name>
</gene>